<keyword evidence="2" id="KW-1185">Reference proteome</keyword>
<name>A0A7M1B3G0_9BACT</name>
<reference evidence="1 2" key="1">
    <citation type="submission" date="2019-06" db="EMBL/GenBank/DDBJ databases">
        <title>Sulfurimonas gotlandica sp. nov., a chemoautotrophic and psychrotolerant epsilonproteobacterium isolated from a pelagic redoxcline, and an emended description of the genus Sulfurimonas.</title>
        <authorList>
            <person name="Wang S."/>
            <person name="Jiang L."/>
            <person name="Shao Z."/>
        </authorList>
    </citation>
    <scope>NUCLEOTIDE SEQUENCE [LARGE SCALE GENOMIC DNA]</scope>
    <source>
        <strain evidence="1 2">S2-6</strain>
    </source>
</reference>
<protein>
    <submittedName>
        <fullName evidence="1">Uncharacterized protein</fullName>
    </submittedName>
</protein>
<dbReference type="AlphaFoldDB" id="A0A7M1B3G0"/>
<evidence type="ECO:0000313" key="2">
    <source>
        <dbReference type="Proteomes" id="UP000593719"/>
    </source>
</evidence>
<dbReference type="KEGG" id="ssei:FJR45_10170"/>
<dbReference type="EMBL" id="CP041235">
    <property type="protein sequence ID" value="QOP44287.1"/>
    <property type="molecule type" value="Genomic_DNA"/>
</dbReference>
<accession>A0A7M1B3G0</accession>
<proteinExistence type="predicted"/>
<gene>
    <name evidence="1" type="ORF">FJR45_10170</name>
</gene>
<sequence length="85" mass="9700">MAIYSSDGKKLLNVEFDVTPQVGDIVDSMRVLSVNQKENEEYAVFLLEPNTRVTCYVFDEIFIIGKESGFESLNDAIFAWKNDEI</sequence>
<organism evidence="1 2">
    <name type="scientific">Sulfurimonas sediminis</name>
    <dbReference type="NCBI Taxonomy" id="2590020"/>
    <lineage>
        <taxon>Bacteria</taxon>
        <taxon>Pseudomonadati</taxon>
        <taxon>Campylobacterota</taxon>
        <taxon>Epsilonproteobacteria</taxon>
        <taxon>Campylobacterales</taxon>
        <taxon>Sulfurimonadaceae</taxon>
        <taxon>Sulfurimonas</taxon>
    </lineage>
</organism>
<evidence type="ECO:0000313" key="1">
    <source>
        <dbReference type="EMBL" id="QOP44287.1"/>
    </source>
</evidence>
<dbReference type="Proteomes" id="UP000593719">
    <property type="component" value="Chromosome"/>
</dbReference>
<dbReference type="RefSeq" id="WP_193150437.1">
    <property type="nucleotide sequence ID" value="NZ_CP041235.1"/>
</dbReference>